<protein>
    <submittedName>
        <fullName evidence="2">Uncharacterized protein</fullName>
    </submittedName>
</protein>
<proteinExistence type="predicted"/>
<sequence>MLYQSASRIWLFYVLNMYNVQFYLSFLLAGQGEVAWVANYLVPCIATSFLSFVCDHLPCKGNNHIDGAQVDRMSAANY</sequence>
<dbReference type="AlphaFoldDB" id="A0A0A9H5N9"/>
<dbReference type="EMBL" id="GBRH01169683">
    <property type="protein sequence ID" value="JAE28213.1"/>
    <property type="molecule type" value="Transcribed_RNA"/>
</dbReference>
<keyword evidence="1" id="KW-0472">Membrane</keyword>
<reference evidence="2" key="1">
    <citation type="submission" date="2014-09" db="EMBL/GenBank/DDBJ databases">
        <authorList>
            <person name="Magalhaes I.L.F."/>
            <person name="Oliveira U."/>
            <person name="Santos F.R."/>
            <person name="Vidigal T.H.D.A."/>
            <person name="Brescovit A.D."/>
            <person name="Santos A.J."/>
        </authorList>
    </citation>
    <scope>NUCLEOTIDE SEQUENCE</scope>
    <source>
        <tissue evidence="2">Shoot tissue taken approximately 20 cm above the soil surface</tissue>
    </source>
</reference>
<feature type="transmembrane region" description="Helical" evidence="1">
    <location>
        <begin position="34"/>
        <end position="54"/>
    </location>
</feature>
<organism evidence="2">
    <name type="scientific">Arundo donax</name>
    <name type="common">Giant reed</name>
    <name type="synonym">Donax arundinaceus</name>
    <dbReference type="NCBI Taxonomy" id="35708"/>
    <lineage>
        <taxon>Eukaryota</taxon>
        <taxon>Viridiplantae</taxon>
        <taxon>Streptophyta</taxon>
        <taxon>Embryophyta</taxon>
        <taxon>Tracheophyta</taxon>
        <taxon>Spermatophyta</taxon>
        <taxon>Magnoliopsida</taxon>
        <taxon>Liliopsida</taxon>
        <taxon>Poales</taxon>
        <taxon>Poaceae</taxon>
        <taxon>PACMAD clade</taxon>
        <taxon>Arundinoideae</taxon>
        <taxon>Arundineae</taxon>
        <taxon>Arundo</taxon>
    </lineage>
</organism>
<evidence type="ECO:0000256" key="1">
    <source>
        <dbReference type="SAM" id="Phobius"/>
    </source>
</evidence>
<keyword evidence="1" id="KW-1133">Transmembrane helix</keyword>
<name>A0A0A9H5N9_ARUDO</name>
<evidence type="ECO:0000313" key="2">
    <source>
        <dbReference type="EMBL" id="JAE28213.1"/>
    </source>
</evidence>
<feature type="transmembrane region" description="Helical" evidence="1">
    <location>
        <begin position="9"/>
        <end position="28"/>
    </location>
</feature>
<reference evidence="2" key="2">
    <citation type="journal article" date="2015" name="Data Brief">
        <title>Shoot transcriptome of the giant reed, Arundo donax.</title>
        <authorList>
            <person name="Barrero R.A."/>
            <person name="Guerrero F.D."/>
            <person name="Moolhuijzen P."/>
            <person name="Goolsby J.A."/>
            <person name="Tidwell J."/>
            <person name="Bellgard S.E."/>
            <person name="Bellgard M.I."/>
        </authorList>
    </citation>
    <scope>NUCLEOTIDE SEQUENCE</scope>
    <source>
        <tissue evidence="2">Shoot tissue taken approximately 20 cm above the soil surface</tissue>
    </source>
</reference>
<keyword evidence="1" id="KW-0812">Transmembrane</keyword>
<accession>A0A0A9H5N9</accession>